<name>A0A823A0T3_NELNU</name>
<evidence type="ECO:0000313" key="2">
    <source>
        <dbReference type="EMBL" id="DAD49175.1"/>
    </source>
</evidence>
<dbReference type="AlphaFoldDB" id="A0A823A0T3"/>
<accession>A0A823A0T3</accession>
<dbReference type="InterPro" id="IPR032675">
    <property type="entry name" value="LRR_dom_sf"/>
</dbReference>
<reference evidence="2 3" key="1">
    <citation type="journal article" date="2020" name="Mol. Biol. Evol.">
        <title>Distinct Expression and Methylation Patterns for Genes with Different Fates following a Single Whole-Genome Duplication in Flowering Plants.</title>
        <authorList>
            <person name="Shi T."/>
            <person name="Rahmani R.S."/>
            <person name="Gugger P.F."/>
            <person name="Wang M."/>
            <person name="Li H."/>
            <person name="Zhang Y."/>
            <person name="Li Z."/>
            <person name="Wang Q."/>
            <person name="Van de Peer Y."/>
            <person name="Marchal K."/>
            <person name="Chen J."/>
        </authorList>
    </citation>
    <scope>NUCLEOTIDE SEQUENCE [LARGE SCALE GENOMIC DNA]</scope>
    <source>
        <tissue evidence="2">Leaf</tissue>
    </source>
</reference>
<gene>
    <name evidence="2" type="ORF">HUJ06_019112</name>
</gene>
<keyword evidence="3" id="KW-1185">Reference proteome</keyword>
<protein>
    <submittedName>
        <fullName evidence="2">Uncharacterized protein</fullName>
    </submittedName>
</protein>
<dbReference type="Gene3D" id="3.80.10.10">
    <property type="entry name" value="Ribonuclease Inhibitor"/>
    <property type="match status" value="1"/>
</dbReference>
<evidence type="ECO:0000256" key="1">
    <source>
        <dbReference type="SAM" id="MobiDB-lite"/>
    </source>
</evidence>
<feature type="region of interest" description="Disordered" evidence="1">
    <location>
        <begin position="1"/>
        <end position="40"/>
    </location>
</feature>
<dbReference type="EMBL" id="DUZY01000008">
    <property type="protein sequence ID" value="DAD49175.1"/>
    <property type="molecule type" value="Genomic_DNA"/>
</dbReference>
<evidence type="ECO:0000313" key="3">
    <source>
        <dbReference type="Proteomes" id="UP000607653"/>
    </source>
</evidence>
<dbReference type="Proteomes" id="UP000607653">
    <property type="component" value="Unassembled WGS sequence"/>
</dbReference>
<comment type="caution">
    <text evidence="2">The sequence shown here is derived from an EMBL/GenBank/DDBJ whole genome shotgun (WGS) entry which is preliminary data.</text>
</comment>
<feature type="compositionally biased region" description="Basic and acidic residues" evidence="1">
    <location>
        <begin position="1"/>
        <end position="11"/>
    </location>
</feature>
<organism evidence="2 3">
    <name type="scientific">Nelumbo nucifera</name>
    <name type="common">Sacred lotus</name>
    <dbReference type="NCBI Taxonomy" id="4432"/>
    <lineage>
        <taxon>Eukaryota</taxon>
        <taxon>Viridiplantae</taxon>
        <taxon>Streptophyta</taxon>
        <taxon>Embryophyta</taxon>
        <taxon>Tracheophyta</taxon>
        <taxon>Spermatophyta</taxon>
        <taxon>Magnoliopsida</taxon>
        <taxon>Proteales</taxon>
        <taxon>Nelumbonaceae</taxon>
        <taxon>Nelumbo</taxon>
    </lineage>
</organism>
<sequence length="167" mass="18542">MSSFEPRRENQCDGSIPHQCDGGIPNRRVPIPKPSSTNTTSFPSIHAGAWHRRLIEMGSHLYQFRLSLLASLSLSLALLVHSGLNLDTSDFDALFLLHKDLGGFNGQHYLLENPCYSAAGIFCERRFSSDSPVPRITRIVLESQQLNGFLSPTIGHLTELRELSLSP</sequence>
<proteinExistence type="predicted"/>